<keyword evidence="6 8" id="KW-0472">Membrane</keyword>
<dbReference type="InterPro" id="IPR011009">
    <property type="entry name" value="Kinase-like_dom_sf"/>
</dbReference>
<dbReference type="Pfam" id="PF07714">
    <property type="entry name" value="PK_Tyr_Ser-Thr"/>
    <property type="match status" value="1"/>
</dbReference>
<accession>A0AAV3QAE2</accession>
<feature type="chain" id="PRO_5043921029" description="Protein kinase domain-containing protein" evidence="9">
    <location>
        <begin position="28"/>
        <end position="642"/>
    </location>
</feature>
<evidence type="ECO:0000256" key="4">
    <source>
        <dbReference type="ARBA" id="ARBA00022737"/>
    </source>
</evidence>
<dbReference type="InterPro" id="IPR032675">
    <property type="entry name" value="LRR_dom_sf"/>
</dbReference>
<organism evidence="11 12">
    <name type="scientific">Lithospermum erythrorhizon</name>
    <name type="common">Purple gromwell</name>
    <name type="synonym">Lithospermum officinale var. erythrorhizon</name>
    <dbReference type="NCBI Taxonomy" id="34254"/>
    <lineage>
        <taxon>Eukaryota</taxon>
        <taxon>Viridiplantae</taxon>
        <taxon>Streptophyta</taxon>
        <taxon>Embryophyta</taxon>
        <taxon>Tracheophyta</taxon>
        <taxon>Spermatophyta</taxon>
        <taxon>Magnoliopsida</taxon>
        <taxon>eudicotyledons</taxon>
        <taxon>Gunneridae</taxon>
        <taxon>Pentapetalae</taxon>
        <taxon>asterids</taxon>
        <taxon>lamiids</taxon>
        <taxon>Boraginales</taxon>
        <taxon>Boraginaceae</taxon>
        <taxon>Boraginoideae</taxon>
        <taxon>Lithospermeae</taxon>
        <taxon>Lithospermum</taxon>
    </lineage>
</organism>
<dbReference type="InterPro" id="IPR001611">
    <property type="entry name" value="Leu-rich_rpt"/>
</dbReference>
<dbReference type="GO" id="GO:0005524">
    <property type="term" value="F:ATP binding"/>
    <property type="evidence" value="ECO:0007669"/>
    <property type="project" value="UniProtKB-UniRule"/>
</dbReference>
<dbReference type="InterPro" id="IPR001245">
    <property type="entry name" value="Ser-Thr/Tyr_kinase_cat_dom"/>
</dbReference>
<dbReference type="GO" id="GO:0004672">
    <property type="term" value="F:protein kinase activity"/>
    <property type="evidence" value="ECO:0007669"/>
    <property type="project" value="InterPro"/>
</dbReference>
<gene>
    <name evidence="11" type="ORF">LIER_16992</name>
</gene>
<evidence type="ECO:0000256" key="3">
    <source>
        <dbReference type="ARBA" id="ARBA00022692"/>
    </source>
</evidence>
<dbReference type="PANTHER" id="PTHR48010:SF22">
    <property type="entry name" value="OS09G0376600 PROTEIN"/>
    <property type="match status" value="1"/>
</dbReference>
<dbReference type="Gene3D" id="1.10.510.10">
    <property type="entry name" value="Transferase(Phosphotransferase) domain 1"/>
    <property type="match status" value="1"/>
</dbReference>
<keyword evidence="4" id="KW-0677">Repeat</keyword>
<keyword evidence="5 8" id="KW-1133">Transmembrane helix</keyword>
<feature type="binding site" evidence="7">
    <location>
        <position position="388"/>
    </location>
    <ligand>
        <name>ATP</name>
        <dbReference type="ChEBI" id="CHEBI:30616"/>
    </ligand>
</feature>
<keyword evidence="7" id="KW-0067">ATP-binding</keyword>
<keyword evidence="9" id="KW-0732">Signal</keyword>
<evidence type="ECO:0000256" key="6">
    <source>
        <dbReference type="ARBA" id="ARBA00023136"/>
    </source>
</evidence>
<evidence type="ECO:0000256" key="2">
    <source>
        <dbReference type="ARBA" id="ARBA00022614"/>
    </source>
</evidence>
<keyword evidence="12" id="KW-1185">Reference proteome</keyword>
<feature type="signal peptide" evidence="9">
    <location>
        <begin position="1"/>
        <end position="27"/>
    </location>
</feature>
<feature type="domain" description="Protein kinase" evidence="10">
    <location>
        <begin position="359"/>
        <end position="636"/>
    </location>
</feature>
<dbReference type="Pfam" id="PF00560">
    <property type="entry name" value="LRR_1"/>
    <property type="match status" value="3"/>
</dbReference>
<protein>
    <recommendedName>
        <fullName evidence="10">Protein kinase domain-containing protein</fullName>
    </recommendedName>
</protein>
<comment type="caution">
    <text evidence="11">The sequence shown here is derived from an EMBL/GenBank/DDBJ whole genome shotgun (WGS) entry which is preliminary data.</text>
</comment>
<dbReference type="PROSITE" id="PS50011">
    <property type="entry name" value="PROTEIN_KINASE_DOM"/>
    <property type="match status" value="1"/>
</dbReference>
<proteinExistence type="predicted"/>
<evidence type="ECO:0000256" key="1">
    <source>
        <dbReference type="ARBA" id="ARBA00004370"/>
    </source>
</evidence>
<keyword evidence="7" id="KW-0547">Nucleotide-binding</keyword>
<evidence type="ECO:0000256" key="8">
    <source>
        <dbReference type="SAM" id="Phobius"/>
    </source>
</evidence>
<dbReference type="PROSITE" id="PS00107">
    <property type="entry name" value="PROTEIN_KINASE_ATP"/>
    <property type="match status" value="1"/>
</dbReference>
<evidence type="ECO:0000313" key="11">
    <source>
        <dbReference type="EMBL" id="GAA0160440.1"/>
    </source>
</evidence>
<sequence length="642" mass="71373">MSRILEFFVAVSLMMFSLLLFVPVVRSETEEVRRALEAFMEKLSSGDIRNRGNWGWNSASDPCDDNWKGIECVGDSVRKIRLKNSNLTGVLDASLLCVTSSLFVLSLENNNLSGELSEEISNCRRLRHLYLQENNFSGKLPVTLSKLSSLKRIDVSNNKFLGQFPEMSRVTGLLTFRAQFNELSGEVPSFDFSSLQEFNVSYNYLSGQISPDFSKKFDASSFFGNPALCGLPLPNACPNLPSPSPAIQQDHKGSSAKQYVIYTGYGILCLIVFFLFALRIVTIKKKKKAVQNKDKTSSSSTISITTSKYSGKSSESSKIRGDRSEYSIITSPEGATASPFMILGNNQLISELSFEELLSAPADLIGRGKHGSTYKVTLSREGVIVAVKRIKDWGISRVEFEKRIQKIDQVKHGNVLPVLGYYCSKAEKLLVYEYQQNGSLFSLLHESGKSEIFDWERRLDMAASIADALAFMHERLDDEGISHGNLKASNILLLNNSMNNPCISEYGLIAVANYDQVQSSEAENVNDGNSSDRNIDSRNAFKADIYGYGVILLELLTGKVVQNVGFDLARWVHSVIREEWTAEVFDQKLIADGASEKRMVNLLQVALKCLDSFADARPNMREVAIMINCIKEDEAVSEGSDV</sequence>
<dbReference type="InterPro" id="IPR000719">
    <property type="entry name" value="Prot_kinase_dom"/>
</dbReference>
<keyword evidence="2" id="KW-0433">Leucine-rich repeat</keyword>
<comment type="subcellular location">
    <subcellularLocation>
        <location evidence="1">Membrane</location>
    </subcellularLocation>
</comment>
<dbReference type="AlphaFoldDB" id="A0AAV3QAE2"/>
<dbReference type="Pfam" id="PF08263">
    <property type="entry name" value="LRRNT_2"/>
    <property type="match status" value="1"/>
</dbReference>
<keyword evidence="3 8" id="KW-0812">Transmembrane</keyword>
<evidence type="ECO:0000256" key="5">
    <source>
        <dbReference type="ARBA" id="ARBA00022989"/>
    </source>
</evidence>
<dbReference type="PANTHER" id="PTHR48010">
    <property type="entry name" value="OS05G0588300 PROTEIN"/>
    <property type="match status" value="1"/>
</dbReference>
<evidence type="ECO:0000259" key="10">
    <source>
        <dbReference type="PROSITE" id="PS50011"/>
    </source>
</evidence>
<dbReference type="InterPro" id="IPR017441">
    <property type="entry name" value="Protein_kinase_ATP_BS"/>
</dbReference>
<dbReference type="InterPro" id="IPR050994">
    <property type="entry name" value="At_inactive_RLKs"/>
</dbReference>
<dbReference type="SUPFAM" id="SSF52058">
    <property type="entry name" value="L domain-like"/>
    <property type="match status" value="1"/>
</dbReference>
<dbReference type="GO" id="GO:0016020">
    <property type="term" value="C:membrane"/>
    <property type="evidence" value="ECO:0007669"/>
    <property type="project" value="UniProtKB-SubCell"/>
</dbReference>
<reference evidence="11 12" key="1">
    <citation type="submission" date="2024-01" db="EMBL/GenBank/DDBJ databases">
        <title>The complete chloroplast genome sequence of Lithospermum erythrorhizon: insights into the phylogenetic relationship among Boraginaceae species and the maternal lineages of purple gromwells.</title>
        <authorList>
            <person name="Okada T."/>
            <person name="Watanabe K."/>
        </authorList>
    </citation>
    <scope>NUCLEOTIDE SEQUENCE [LARGE SCALE GENOMIC DNA]</scope>
</reference>
<dbReference type="Gene3D" id="3.80.10.10">
    <property type="entry name" value="Ribonuclease Inhibitor"/>
    <property type="match status" value="2"/>
</dbReference>
<dbReference type="SUPFAM" id="SSF56112">
    <property type="entry name" value="Protein kinase-like (PK-like)"/>
    <property type="match status" value="1"/>
</dbReference>
<dbReference type="Gene3D" id="3.30.200.20">
    <property type="entry name" value="Phosphorylase Kinase, domain 1"/>
    <property type="match status" value="1"/>
</dbReference>
<dbReference type="InterPro" id="IPR013210">
    <property type="entry name" value="LRR_N_plant-typ"/>
</dbReference>
<name>A0AAV3QAE2_LITER</name>
<dbReference type="EMBL" id="BAABME010003884">
    <property type="protein sequence ID" value="GAA0160440.1"/>
    <property type="molecule type" value="Genomic_DNA"/>
</dbReference>
<feature type="transmembrane region" description="Helical" evidence="8">
    <location>
        <begin position="259"/>
        <end position="278"/>
    </location>
</feature>
<dbReference type="Proteomes" id="UP001454036">
    <property type="component" value="Unassembled WGS sequence"/>
</dbReference>
<evidence type="ECO:0000256" key="9">
    <source>
        <dbReference type="SAM" id="SignalP"/>
    </source>
</evidence>
<evidence type="ECO:0000256" key="7">
    <source>
        <dbReference type="PROSITE-ProRule" id="PRU10141"/>
    </source>
</evidence>
<evidence type="ECO:0000313" key="12">
    <source>
        <dbReference type="Proteomes" id="UP001454036"/>
    </source>
</evidence>